<evidence type="ECO:0000256" key="1">
    <source>
        <dbReference type="SAM" id="SignalP"/>
    </source>
</evidence>
<dbReference type="EMBL" id="KV417498">
    <property type="protein sequence ID" value="KZP29540.1"/>
    <property type="molecule type" value="Genomic_DNA"/>
</dbReference>
<protein>
    <submittedName>
        <fullName evidence="2">Uncharacterized protein</fullName>
    </submittedName>
</protein>
<dbReference type="Proteomes" id="UP000076532">
    <property type="component" value="Unassembled WGS sequence"/>
</dbReference>
<name>A0A166SK64_9AGAM</name>
<reference evidence="2 3" key="1">
    <citation type="journal article" date="2016" name="Mol. Biol. Evol.">
        <title>Comparative Genomics of Early-Diverging Mushroom-Forming Fungi Provides Insights into the Origins of Lignocellulose Decay Capabilities.</title>
        <authorList>
            <person name="Nagy L.G."/>
            <person name="Riley R."/>
            <person name="Tritt A."/>
            <person name="Adam C."/>
            <person name="Daum C."/>
            <person name="Floudas D."/>
            <person name="Sun H."/>
            <person name="Yadav J.S."/>
            <person name="Pangilinan J."/>
            <person name="Larsson K.H."/>
            <person name="Matsuura K."/>
            <person name="Barry K."/>
            <person name="Labutti K."/>
            <person name="Kuo R."/>
            <person name="Ohm R.A."/>
            <person name="Bhattacharya S.S."/>
            <person name="Shirouzu T."/>
            <person name="Yoshinaga Y."/>
            <person name="Martin F.M."/>
            <person name="Grigoriev I.V."/>
            <person name="Hibbett D.S."/>
        </authorList>
    </citation>
    <scope>NUCLEOTIDE SEQUENCE [LARGE SCALE GENOMIC DNA]</scope>
    <source>
        <strain evidence="2 3">CBS 109695</strain>
    </source>
</reference>
<gene>
    <name evidence="2" type="ORF">FIBSPDRAFT_851521</name>
</gene>
<proteinExistence type="predicted"/>
<dbReference type="AlphaFoldDB" id="A0A166SK64"/>
<organism evidence="2 3">
    <name type="scientific">Athelia psychrophila</name>
    <dbReference type="NCBI Taxonomy" id="1759441"/>
    <lineage>
        <taxon>Eukaryota</taxon>
        <taxon>Fungi</taxon>
        <taxon>Dikarya</taxon>
        <taxon>Basidiomycota</taxon>
        <taxon>Agaricomycotina</taxon>
        <taxon>Agaricomycetes</taxon>
        <taxon>Agaricomycetidae</taxon>
        <taxon>Atheliales</taxon>
        <taxon>Atheliaceae</taxon>
        <taxon>Athelia</taxon>
    </lineage>
</organism>
<accession>A0A166SK64</accession>
<evidence type="ECO:0000313" key="3">
    <source>
        <dbReference type="Proteomes" id="UP000076532"/>
    </source>
</evidence>
<feature type="chain" id="PRO_5007879611" evidence="1">
    <location>
        <begin position="21"/>
        <end position="58"/>
    </location>
</feature>
<keyword evidence="1" id="KW-0732">Signal</keyword>
<feature type="non-terminal residue" evidence="2">
    <location>
        <position position="58"/>
    </location>
</feature>
<evidence type="ECO:0000313" key="2">
    <source>
        <dbReference type="EMBL" id="KZP29540.1"/>
    </source>
</evidence>
<feature type="signal peptide" evidence="1">
    <location>
        <begin position="1"/>
        <end position="20"/>
    </location>
</feature>
<keyword evidence="3" id="KW-1185">Reference proteome</keyword>
<sequence length="58" mass="5911">MRFTPIALLVIAVAATPAMGGPISYAICVTGCNAAEPPGSSAHNACMTYCFVNFFGSP</sequence>